<dbReference type="EC" id="2.7.11.1" evidence="1"/>
<evidence type="ECO:0000256" key="4">
    <source>
        <dbReference type="ARBA" id="ARBA00022741"/>
    </source>
</evidence>
<dbReference type="PROSITE" id="PS00108">
    <property type="entry name" value="PROTEIN_KINASE_ST"/>
    <property type="match status" value="1"/>
</dbReference>
<evidence type="ECO:0000256" key="5">
    <source>
        <dbReference type="ARBA" id="ARBA00022777"/>
    </source>
</evidence>
<keyword evidence="6 7" id="KW-0067">ATP-binding</keyword>
<evidence type="ECO:0000259" key="8">
    <source>
        <dbReference type="PROSITE" id="PS50011"/>
    </source>
</evidence>
<feature type="domain" description="Protein kinase" evidence="8">
    <location>
        <begin position="14"/>
        <end position="270"/>
    </location>
</feature>
<dbReference type="Pfam" id="PF03448">
    <property type="entry name" value="MgtE_N"/>
    <property type="match status" value="2"/>
</dbReference>
<dbReference type="EMBL" id="BLAD01000036">
    <property type="protein sequence ID" value="GER98410.1"/>
    <property type="molecule type" value="Genomic_DNA"/>
</dbReference>
<dbReference type="RefSeq" id="WP_155334848.1">
    <property type="nucleotide sequence ID" value="NZ_BAAABN010000078.1"/>
</dbReference>
<keyword evidence="3" id="KW-0808">Transferase</keyword>
<dbReference type="CDD" id="cd14014">
    <property type="entry name" value="STKc_PknB_like"/>
    <property type="match status" value="1"/>
</dbReference>
<evidence type="ECO:0000313" key="9">
    <source>
        <dbReference type="EMBL" id="GER98410.1"/>
    </source>
</evidence>
<dbReference type="InterPro" id="IPR000719">
    <property type="entry name" value="Prot_kinase_dom"/>
</dbReference>
<dbReference type="InterPro" id="IPR006668">
    <property type="entry name" value="Mg_transptr_MgtE_intracell_dom"/>
</dbReference>
<dbReference type="PROSITE" id="PS50011">
    <property type="entry name" value="PROTEIN_KINASE_DOM"/>
    <property type="match status" value="1"/>
</dbReference>
<evidence type="ECO:0000256" key="3">
    <source>
        <dbReference type="ARBA" id="ARBA00022679"/>
    </source>
</evidence>
<dbReference type="OrthoDB" id="3679634at2"/>
<dbReference type="PANTHER" id="PTHR43289:SF6">
    <property type="entry name" value="SERINE_THREONINE-PROTEIN KINASE NEKL-3"/>
    <property type="match status" value="1"/>
</dbReference>
<evidence type="ECO:0000256" key="6">
    <source>
        <dbReference type="ARBA" id="ARBA00022840"/>
    </source>
</evidence>
<dbReference type="Gene3D" id="3.30.200.20">
    <property type="entry name" value="Phosphorylase Kinase, domain 1"/>
    <property type="match status" value="1"/>
</dbReference>
<feature type="binding site" evidence="7">
    <location>
        <position position="43"/>
    </location>
    <ligand>
        <name>ATP</name>
        <dbReference type="ChEBI" id="CHEBI:30616"/>
    </ligand>
</feature>
<evidence type="ECO:0000313" key="10">
    <source>
        <dbReference type="Proteomes" id="UP000334990"/>
    </source>
</evidence>
<gene>
    <name evidence="9" type="ORF">Acor_04720</name>
</gene>
<dbReference type="SUPFAM" id="SSF158791">
    <property type="entry name" value="MgtE N-terminal domain-like"/>
    <property type="match status" value="2"/>
</dbReference>
<protein>
    <recommendedName>
        <fullName evidence="1">non-specific serine/threonine protein kinase</fullName>
        <ecNumber evidence="1">2.7.11.1</ecNumber>
    </recommendedName>
</protein>
<proteinExistence type="predicted"/>
<keyword evidence="2" id="KW-0723">Serine/threonine-protein kinase</keyword>
<dbReference type="SMART" id="SM00924">
    <property type="entry name" value="MgtE_N"/>
    <property type="match status" value="2"/>
</dbReference>
<dbReference type="Pfam" id="PF00069">
    <property type="entry name" value="Pkinase"/>
    <property type="match status" value="1"/>
</dbReference>
<dbReference type="Gene3D" id="1.10.510.10">
    <property type="entry name" value="Transferase(Phosphotransferase) domain 1"/>
    <property type="match status" value="1"/>
</dbReference>
<evidence type="ECO:0000256" key="1">
    <source>
        <dbReference type="ARBA" id="ARBA00012513"/>
    </source>
</evidence>
<name>A0A5M3VUJ4_9ACTN</name>
<dbReference type="Proteomes" id="UP000334990">
    <property type="component" value="Unassembled WGS sequence"/>
</dbReference>
<dbReference type="PROSITE" id="PS00107">
    <property type="entry name" value="PROTEIN_KINASE_ATP"/>
    <property type="match status" value="1"/>
</dbReference>
<dbReference type="SMART" id="SM00220">
    <property type="entry name" value="S_TKc"/>
    <property type="match status" value="1"/>
</dbReference>
<organism evidence="9 10">
    <name type="scientific">Acrocarpospora corrugata</name>
    <dbReference type="NCBI Taxonomy" id="35763"/>
    <lineage>
        <taxon>Bacteria</taxon>
        <taxon>Bacillati</taxon>
        <taxon>Actinomycetota</taxon>
        <taxon>Actinomycetes</taxon>
        <taxon>Streptosporangiales</taxon>
        <taxon>Streptosporangiaceae</taxon>
        <taxon>Acrocarpospora</taxon>
    </lineage>
</organism>
<dbReference type="SUPFAM" id="SSF56112">
    <property type="entry name" value="Protein kinase-like (PK-like)"/>
    <property type="match status" value="1"/>
</dbReference>
<evidence type="ECO:0000256" key="7">
    <source>
        <dbReference type="PROSITE-ProRule" id="PRU10141"/>
    </source>
</evidence>
<keyword evidence="4 7" id="KW-0547">Nucleotide-binding</keyword>
<dbReference type="InterPro" id="IPR017441">
    <property type="entry name" value="Protein_kinase_ATP_BS"/>
</dbReference>
<evidence type="ECO:0000256" key="2">
    <source>
        <dbReference type="ARBA" id="ARBA00022527"/>
    </source>
</evidence>
<comment type="caution">
    <text evidence="9">The sequence shown here is derived from an EMBL/GenBank/DDBJ whole genome shotgun (WGS) entry which is preliminary data.</text>
</comment>
<keyword evidence="5" id="KW-0418">Kinase</keyword>
<keyword evidence="10" id="KW-1185">Reference proteome</keyword>
<accession>A0A5M3VUJ4</accession>
<dbReference type="PANTHER" id="PTHR43289">
    <property type="entry name" value="MITOGEN-ACTIVATED PROTEIN KINASE KINASE KINASE 20-RELATED"/>
    <property type="match status" value="1"/>
</dbReference>
<dbReference type="GO" id="GO:0004674">
    <property type="term" value="F:protein serine/threonine kinase activity"/>
    <property type="evidence" value="ECO:0007669"/>
    <property type="project" value="UniProtKB-KW"/>
</dbReference>
<dbReference type="InterPro" id="IPR011009">
    <property type="entry name" value="Kinase-like_dom_sf"/>
</dbReference>
<dbReference type="GO" id="GO:0005524">
    <property type="term" value="F:ATP binding"/>
    <property type="evidence" value="ECO:0007669"/>
    <property type="project" value="UniProtKB-UniRule"/>
</dbReference>
<reference evidence="9 10" key="1">
    <citation type="submission" date="2019-10" db="EMBL/GenBank/DDBJ databases">
        <title>Whole genome shotgun sequence of Acrocarpospora corrugata NBRC 13972.</title>
        <authorList>
            <person name="Ichikawa N."/>
            <person name="Kimura A."/>
            <person name="Kitahashi Y."/>
            <person name="Komaki H."/>
            <person name="Oguchi A."/>
        </authorList>
    </citation>
    <scope>NUCLEOTIDE SEQUENCE [LARGE SCALE GENOMIC DNA]</scope>
    <source>
        <strain evidence="9 10">NBRC 13972</strain>
    </source>
</reference>
<sequence length="487" mass="52296">MSFENDVLIGGGRYRPMTPLGEGGMGIVWLAEDLTLRRQVAIKRLRPEHTTKEQEDRRKRALREAKILSSVDHPAIVQIYDVFQEDDHPCIVMNYIDGDSLQELLEQGRLPGERELASIGLRVLGALDAAHRAKVLHRDVKPANIMITDAGDVYLVDFGIAHMIGETKLTRTNSFIGTPEFLAPERLEGHEPGPQADLWSLGVTLYLMREGRSPFRRGDNAPATMLAILRDDPPPARPGRLADTTAKLLVKDPGRRLDARGLAAELKSILDGTGPSRRESTRPVDLGSLPAAQAARQVAGLPAELAGSLVARLPAEAARELLLAAEPQAIARILLALPPGQAGPLLARLPAKSAGPVLNLMAADPGRAAAVLAVLPPARVGRSLSYTAERHAAELLAALPPEDAATVIRRVDRRATGGIITALAGTALAVRLVGTMPIDEACDVLRFVPPPITAAIVRAQPPDHAEKLLNGLSPAIRRPVERHLQAP</sequence>
<dbReference type="InterPro" id="IPR008271">
    <property type="entry name" value="Ser/Thr_kinase_AS"/>
</dbReference>
<dbReference type="AlphaFoldDB" id="A0A5M3VUJ4"/>